<sequence>MVDFTIRAATEDDASAIQEIYAHHVLHGLATFEVDPPPVDEIQRRWKGVVTKGMPYLVAENHESLVLGYGYISHFRERVAYNFTLENSVYLRHDATGQGIGKALLKELIGLCEKGPWRQMVAAVGNSENLASIRLHQSMGFRLVGTLKDVGFKHGRWVDVVMLQRELGNGGATLPAS</sequence>
<dbReference type="PROSITE" id="PS51186">
    <property type="entry name" value="GNAT"/>
    <property type="match status" value="1"/>
</dbReference>
<feature type="domain" description="N-acetyltransferase" evidence="1">
    <location>
        <begin position="4"/>
        <end position="167"/>
    </location>
</feature>
<keyword evidence="2" id="KW-0808">Transferase</keyword>
<organism evidence="2 3">
    <name type="scientific">Cylindrobasidium torrendii FP15055 ss-10</name>
    <dbReference type="NCBI Taxonomy" id="1314674"/>
    <lineage>
        <taxon>Eukaryota</taxon>
        <taxon>Fungi</taxon>
        <taxon>Dikarya</taxon>
        <taxon>Basidiomycota</taxon>
        <taxon>Agaricomycotina</taxon>
        <taxon>Agaricomycetes</taxon>
        <taxon>Agaricomycetidae</taxon>
        <taxon>Agaricales</taxon>
        <taxon>Marasmiineae</taxon>
        <taxon>Physalacriaceae</taxon>
        <taxon>Cylindrobasidium</taxon>
    </lineage>
</organism>
<dbReference type="GO" id="GO:0016747">
    <property type="term" value="F:acyltransferase activity, transferring groups other than amino-acyl groups"/>
    <property type="evidence" value="ECO:0007669"/>
    <property type="project" value="InterPro"/>
</dbReference>
<dbReference type="AlphaFoldDB" id="A0A0D7AYY8"/>
<dbReference type="Pfam" id="PF13420">
    <property type="entry name" value="Acetyltransf_4"/>
    <property type="match status" value="1"/>
</dbReference>
<dbReference type="PANTHER" id="PTHR43072">
    <property type="entry name" value="N-ACETYLTRANSFERASE"/>
    <property type="match status" value="1"/>
</dbReference>
<protein>
    <submittedName>
        <fullName evidence="2">Phosphinothricin N-acetyltransferase</fullName>
    </submittedName>
</protein>
<evidence type="ECO:0000313" key="3">
    <source>
        <dbReference type="Proteomes" id="UP000054007"/>
    </source>
</evidence>
<dbReference type="Proteomes" id="UP000054007">
    <property type="component" value="Unassembled WGS sequence"/>
</dbReference>
<dbReference type="InterPro" id="IPR016181">
    <property type="entry name" value="Acyl_CoA_acyltransferase"/>
</dbReference>
<keyword evidence="3" id="KW-1185">Reference proteome</keyword>
<accession>A0A0D7AYY8</accession>
<gene>
    <name evidence="2" type="ORF">CYLTODRAFT_458943</name>
</gene>
<name>A0A0D7AYY8_9AGAR</name>
<evidence type="ECO:0000259" key="1">
    <source>
        <dbReference type="PROSITE" id="PS51186"/>
    </source>
</evidence>
<reference evidence="2 3" key="1">
    <citation type="journal article" date="2015" name="Fungal Genet. Biol.">
        <title>Evolution of novel wood decay mechanisms in Agaricales revealed by the genome sequences of Fistulina hepatica and Cylindrobasidium torrendii.</title>
        <authorList>
            <person name="Floudas D."/>
            <person name="Held B.W."/>
            <person name="Riley R."/>
            <person name="Nagy L.G."/>
            <person name="Koehler G."/>
            <person name="Ransdell A.S."/>
            <person name="Younus H."/>
            <person name="Chow J."/>
            <person name="Chiniquy J."/>
            <person name="Lipzen A."/>
            <person name="Tritt A."/>
            <person name="Sun H."/>
            <person name="Haridas S."/>
            <person name="LaButti K."/>
            <person name="Ohm R.A."/>
            <person name="Kues U."/>
            <person name="Blanchette R.A."/>
            <person name="Grigoriev I.V."/>
            <person name="Minto R.E."/>
            <person name="Hibbett D.S."/>
        </authorList>
    </citation>
    <scope>NUCLEOTIDE SEQUENCE [LARGE SCALE GENOMIC DNA]</scope>
    <source>
        <strain evidence="2 3">FP15055 ss-10</strain>
    </source>
</reference>
<dbReference type="EMBL" id="KN880779">
    <property type="protein sequence ID" value="KIY62491.1"/>
    <property type="molecule type" value="Genomic_DNA"/>
</dbReference>
<dbReference type="PANTHER" id="PTHR43072:SF8">
    <property type="entry name" value="ACYLTRANSFERASE FABY-RELATED"/>
    <property type="match status" value="1"/>
</dbReference>
<dbReference type="STRING" id="1314674.A0A0D7AYY8"/>
<evidence type="ECO:0000313" key="2">
    <source>
        <dbReference type="EMBL" id="KIY62491.1"/>
    </source>
</evidence>
<dbReference type="Gene3D" id="3.40.630.30">
    <property type="match status" value="1"/>
</dbReference>
<dbReference type="SUPFAM" id="SSF55729">
    <property type="entry name" value="Acyl-CoA N-acyltransferases (Nat)"/>
    <property type="match status" value="1"/>
</dbReference>
<dbReference type="OrthoDB" id="2129362at2759"/>
<proteinExistence type="predicted"/>
<dbReference type="InterPro" id="IPR000182">
    <property type="entry name" value="GNAT_dom"/>
</dbReference>